<sequence length="112" mass="12405">MNAPEQRRSPRKRPDHNVTITDAITGQPLGHLGNLSSSGMLLIGHCVPRSEAVYQVHLPLPRHDGSMPSIEIGIQEQWHEPAASPGQTWVGYRIIAIGNMDAMHLDDWLQQA</sequence>
<evidence type="ECO:0000313" key="2">
    <source>
        <dbReference type="Proteomes" id="UP000267077"/>
    </source>
</evidence>
<dbReference type="Proteomes" id="UP000267077">
    <property type="component" value="Unassembled WGS sequence"/>
</dbReference>
<proteinExistence type="predicted"/>
<name>A0A432LT48_9GAMM</name>
<gene>
    <name evidence="1" type="ORF">EKH79_08595</name>
</gene>
<dbReference type="AlphaFoldDB" id="A0A432LT48"/>
<accession>A0A432LT48</accession>
<comment type="caution">
    <text evidence="1">The sequence shown here is derived from an EMBL/GenBank/DDBJ whole genome shotgun (WGS) entry which is preliminary data.</text>
</comment>
<evidence type="ECO:0000313" key="1">
    <source>
        <dbReference type="EMBL" id="RUL64107.1"/>
    </source>
</evidence>
<dbReference type="OrthoDB" id="5625505at2"/>
<dbReference type="RefSeq" id="WP_126673385.1">
    <property type="nucleotide sequence ID" value="NZ_RYZR01000005.1"/>
</dbReference>
<protein>
    <submittedName>
        <fullName evidence="1">PilZ domain-containing protein</fullName>
    </submittedName>
</protein>
<dbReference type="EMBL" id="RYZR01000005">
    <property type="protein sequence ID" value="RUL64107.1"/>
    <property type="molecule type" value="Genomic_DNA"/>
</dbReference>
<keyword evidence="2" id="KW-1185">Reference proteome</keyword>
<reference evidence="1 2" key="1">
    <citation type="submission" date="2018-12" db="EMBL/GenBank/DDBJ databases">
        <title>Dyella dinghuensis sp. nov. DHOA06 and Dyella choica sp. nov. 4M-K27, isolated from forest soil.</title>
        <authorList>
            <person name="Qiu L.-H."/>
            <person name="Gao Z.-H."/>
        </authorList>
    </citation>
    <scope>NUCLEOTIDE SEQUENCE [LARGE SCALE GENOMIC DNA]</scope>
    <source>
        <strain evidence="1 2">DHOA06</strain>
    </source>
</reference>
<organism evidence="1 2">
    <name type="scientific">Dyella dinghuensis</name>
    <dbReference type="NCBI Taxonomy" id="1920169"/>
    <lineage>
        <taxon>Bacteria</taxon>
        <taxon>Pseudomonadati</taxon>
        <taxon>Pseudomonadota</taxon>
        <taxon>Gammaproteobacteria</taxon>
        <taxon>Lysobacterales</taxon>
        <taxon>Rhodanobacteraceae</taxon>
        <taxon>Dyella</taxon>
    </lineage>
</organism>